<proteinExistence type="predicted"/>
<sequence length="202" mass="24226">MNERFYLLKIRLLEIEPEIWRRFVVPAGITLDRLHDVIQIVMGWKDYHLYQFTIGQKRYTENPASKEDGFECGKYRLVDLIKQNGRTFSYLYDFGDSWEHEDILEDSRYFNPELRSAIECLDGARACPPEDVGGVPGYYEFCNALKDPSHEEHESYKEWFAGFPWYDGVFDSEQYDIEKVNYELMKYLRWSRERLKAWQKAP</sequence>
<dbReference type="SUPFAM" id="SSF159941">
    <property type="entry name" value="MM3350-like"/>
    <property type="match status" value="1"/>
</dbReference>
<dbReference type="Gene3D" id="3.10.290.30">
    <property type="entry name" value="MM3350-like"/>
    <property type="match status" value="1"/>
</dbReference>
<evidence type="ECO:0000259" key="1">
    <source>
        <dbReference type="Pfam" id="PF07929"/>
    </source>
</evidence>
<evidence type="ECO:0000313" key="2">
    <source>
        <dbReference type="EMBL" id="MBC8359776.1"/>
    </source>
</evidence>
<dbReference type="Pfam" id="PF07929">
    <property type="entry name" value="PRiA4_ORF3"/>
    <property type="match status" value="1"/>
</dbReference>
<dbReference type="InterPro" id="IPR024047">
    <property type="entry name" value="MM3350-like_sf"/>
</dbReference>
<dbReference type="AlphaFoldDB" id="A0A8J6NSF7"/>
<evidence type="ECO:0000313" key="3">
    <source>
        <dbReference type="Proteomes" id="UP000603434"/>
    </source>
</evidence>
<reference evidence="2 3" key="1">
    <citation type="submission" date="2020-08" db="EMBL/GenBank/DDBJ databases">
        <title>Bridging the membrane lipid divide: bacteria of the FCB group superphylum have the potential to synthesize archaeal ether lipids.</title>
        <authorList>
            <person name="Villanueva L."/>
            <person name="Von Meijenfeldt F.A.B."/>
            <person name="Westbye A.B."/>
            <person name="Yadav S."/>
            <person name="Hopmans E.C."/>
            <person name="Dutilh B.E."/>
            <person name="Sinninghe Damste J.S."/>
        </authorList>
    </citation>
    <scope>NUCLEOTIDE SEQUENCE [LARGE SCALE GENOMIC DNA]</scope>
    <source>
        <strain evidence="2">NIOZ-UU30</strain>
    </source>
</reference>
<dbReference type="EMBL" id="JACNJH010000004">
    <property type="protein sequence ID" value="MBC8359776.1"/>
    <property type="molecule type" value="Genomic_DNA"/>
</dbReference>
<dbReference type="InterPro" id="IPR012912">
    <property type="entry name" value="Plasmid_pRiA4b_Orf3-like"/>
</dbReference>
<protein>
    <submittedName>
        <fullName evidence="2">Plasmid pRiA4b ORF-3 family protein</fullName>
    </submittedName>
</protein>
<comment type="caution">
    <text evidence="2">The sequence shown here is derived from an EMBL/GenBank/DDBJ whole genome shotgun (WGS) entry which is preliminary data.</text>
</comment>
<organism evidence="2 3">
    <name type="scientific">Candidatus Desulfatibia profunda</name>
    <dbReference type="NCBI Taxonomy" id="2841695"/>
    <lineage>
        <taxon>Bacteria</taxon>
        <taxon>Pseudomonadati</taxon>
        <taxon>Thermodesulfobacteriota</taxon>
        <taxon>Desulfobacteria</taxon>
        <taxon>Desulfobacterales</taxon>
        <taxon>Desulfobacterales incertae sedis</taxon>
        <taxon>Candidatus Desulfatibia</taxon>
    </lineage>
</organism>
<feature type="domain" description="Plasmid pRiA4b Orf3-like" evidence="1">
    <location>
        <begin position="5"/>
        <end position="178"/>
    </location>
</feature>
<name>A0A8J6NSF7_9BACT</name>
<accession>A0A8J6NSF7</accession>
<dbReference type="PANTHER" id="PTHR41878">
    <property type="entry name" value="LEXA REPRESSOR-RELATED"/>
    <property type="match status" value="1"/>
</dbReference>
<dbReference type="PANTHER" id="PTHR41878:SF1">
    <property type="entry name" value="TNPR PROTEIN"/>
    <property type="match status" value="1"/>
</dbReference>
<dbReference type="Proteomes" id="UP000603434">
    <property type="component" value="Unassembled WGS sequence"/>
</dbReference>
<gene>
    <name evidence="2" type="ORF">H8E23_00045</name>
</gene>